<comment type="cofactor">
    <cofactor evidence="1">
        <name>Zn(2+)</name>
        <dbReference type="ChEBI" id="CHEBI:29105"/>
    </cofactor>
</comment>
<organism evidence="6 7">
    <name type="scientific">Denitrobaculum tricleocarpae</name>
    <dbReference type="NCBI Taxonomy" id="2591009"/>
    <lineage>
        <taxon>Bacteria</taxon>
        <taxon>Pseudomonadati</taxon>
        <taxon>Pseudomonadota</taxon>
        <taxon>Alphaproteobacteria</taxon>
        <taxon>Rhodospirillales</taxon>
        <taxon>Rhodospirillaceae</taxon>
        <taxon>Denitrobaculum</taxon>
    </lineage>
</organism>
<dbReference type="GO" id="GO:0046872">
    <property type="term" value="F:metal ion binding"/>
    <property type="evidence" value="ECO:0007669"/>
    <property type="project" value="UniProtKB-KW"/>
</dbReference>
<sequence length="327" mass="35858">MSASPTAGAIEIPNEYPVELTAPDITPYAAGNSGTPYIWSFDSGVPGPHVMISALVHGNEICGAIALDWLLREDVRPVAGRLSLGFINIDAYSRFDPQDPNATRWADEDFNRLWSDEVLTGDRDSSELRRAREIRPFMDSVDILLDIHSMQRPSPPFMMAGMRAKGRDLARQVGVPEIVISDQGHAAGVRLRDYAGFSDPDSPKNAVLIECGQHWEKAAGDLAIESSLRMLRSQGTVSDDFGGDLARGATPKQTFVEVTQAITVQSENDFTFARPFTGGEIIPEKGTLLAHDGGEEILTPYDKCFLVMPSMRLWRGQTAVRLGRILD</sequence>
<comment type="caution">
    <text evidence="6">The sequence shown here is derived from an EMBL/GenBank/DDBJ whole genome shotgun (WGS) entry which is preliminary data.</text>
</comment>
<dbReference type="SUPFAM" id="SSF53187">
    <property type="entry name" value="Zn-dependent exopeptidases"/>
    <property type="match status" value="1"/>
</dbReference>
<dbReference type="Pfam" id="PF24827">
    <property type="entry name" value="AstE_AspA_cat"/>
    <property type="match status" value="1"/>
</dbReference>
<dbReference type="GO" id="GO:0005829">
    <property type="term" value="C:cytosol"/>
    <property type="evidence" value="ECO:0007669"/>
    <property type="project" value="TreeGrafter"/>
</dbReference>
<evidence type="ECO:0000256" key="3">
    <source>
        <dbReference type="ARBA" id="ARBA00022801"/>
    </source>
</evidence>
<dbReference type="PANTHER" id="PTHR15162:SF7">
    <property type="entry name" value="SUCCINYLGLUTAMATE DESUCCINYLASE"/>
    <property type="match status" value="1"/>
</dbReference>
<evidence type="ECO:0000256" key="1">
    <source>
        <dbReference type="ARBA" id="ARBA00001947"/>
    </source>
</evidence>
<evidence type="ECO:0000313" key="7">
    <source>
        <dbReference type="Proteomes" id="UP000315252"/>
    </source>
</evidence>
<keyword evidence="7" id="KW-1185">Reference proteome</keyword>
<proteinExistence type="predicted"/>
<dbReference type="EMBL" id="VHSH01000002">
    <property type="protein sequence ID" value="TQV82111.1"/>
    <property type="molecule type" value="Genomic_DNA"/>
</dbReference>
<keyword evidence="2" id="KW-0479">Metal-binding</keyword>
<name>A0A545TY47_9PROT</name>
<evidence type="ECO:0000256" key="2">
    <source>
        <dbReference type="ARBA" id="ARBA00022723"/>
    </source>
</evidence>
<dbReference type="Proteomes" id="UP000315252">
    <property type="component" value="Unassembled WGS sequence"/>
</dbReference>
<dbReference type="OrthoDB" id="7813621at2"/>
<dbReference type="Gene3D" id="3.40.630.10">
    <property type="entry name" value="Zn peptidases"/>
    <property type="match status" value="1"/>
</dbReference>
<dbReference type="CDD" id="cd06910">
    <property type="entry name" value="M14_ASTE_ASPA-like"/>
    <property type="match status" value="1"/>
</dbReference>
<dbReference type="InterPro" id="IPR055438">
    <property type="entry name" value="AstE_AspA_cat"/>
</dbReference>
<dbReference type="InterPro" id="IPR050178">
    <property type="entry name" value="AspA/AstE_fam"/>
</dbReference>
<protein>
    <submittedName>
        <fullName evidence="6">Succinylglutamate desuccinylase</fullName>
    </submittedName>
</protein>
<reference evidence="6 7" key="1">
    <citation type="submission" date="2019-06" db="EMBL/GenBank/DDBJ databases">
        <title>Whole genome sequence for Rhodospirillaceae sp. R148.</title>
        <authorList>
            <person name="Wang G."/>
        </authorList>
    </citation>
    <scope>NUCLEOTIDE SEQUENCE [LARGE SCALE GENOMIC DNA]</scope>
    <source>
        <strain evidence="6 7">R148</strain>
    </source>
</reference>
<keyword evidence="3" id="KW-0378">Hydrolase</keyword>
<dbReference type="AlphaFoldDB" id="A0A545TY47"/>
<keyword evidence="4" id="KW-0862">Zinc</keyword>
<evidence type="ECO:0000313" key="6">
    <source>
        <dbReference type="EMBL" id="TQV82111.1"/>
    </source>
</evidence>
<evidence type="ECO:0000259" key="5">
    <source>
        <dbReference type="Pfam" id="PF24827"/>
    </source>
</evidence>
<dbReference type="GO" id="GO:0016788">
    <property type="term" value="F:hydrolase activity, acting on ester bonds"/>
    <property type="evidence" value="ECO:0007669"/>
    <property type="project" value="InterPro"/>
</dbReference>
<dbReference type="PANTHER" id="PTHR15162">
    <property type="entry name" value="ASPARTOACYLASE"/>
    <property type="match status" value="1"/>
</dbReference>
<evidence type="ECO:0000256" key="4">
    <source>
        <dbReference type="ARBA" id="ARBA00022833"/>
    </source>
</evidence>
<dbReference type="RefSeq" id="WP_142895741.1">
    <property type="nucleotide sequence ID" value="NZ_ML660053.1"/>
</dbReference>
<feature type="domain" description="Succinylglutamate desuccinylase/Aspartoacylase catalytic" evidence="5">
    <location>
        <begin position="46"/>
        <end position="187"/>
    </location>
</feature>
<accession>A0A545TY47</accession>
<gene>
    <name evidence="6" type="ORF">FKG95_07760</name>
</gene>